<keyword evidence="2" id="KW-0732">Signal</keyword>
<sequence>MVHLTSFTALTFLSLLAVALAAPSAPNPSNSTTGIGSLQPQANGKTSNWSSSYSEQLHSDFQDALKDLLYKDYNIHPHGDSVQPPETEATPPLEVEQPLQLGQTTVDNVQPPMAADEHRDDKLDTGFGRGWESDPEYRRPSQRHSQRLQRPDDPWKNPREATRKAEVQPPSSEPEHTFTIGVGPPRAEDWNRNEELDTGFGLRWDTRRPEYRRRRHPQQLQRTFLLRGPGREG</sequence>
<feature type="compositionally biased region" description="Basic and acidic residues" evidence="1">
    <location>
        <begin position="149"/>
        <end position="166"/>
    </location>
</feature>
<name>A0A3N4HRH5_ASCIM</name>
<proteinExistence type="predicted"/>
<feature type="compositionally biased region" description="Basic and acidic residues" evidence="1">
    <location>
        <begin position="115"/>
        <end position="124"/>
    </location>
</feature>
<gene>
    <name evidence="3" type="ORF">BJ508DRAFT_331275</name>
</gene>
<keyword evidence="4" id="KW-1185">Reference proteome</keyword>
<evidence type="ECO:0000313" key="3">
    <source>
        <dbReference type="EMBL" id="RPA76309.1"/>
    </source>
</evidence>
<evidence type="ECO:0000256" key="1">
    <source>
        <dbReference type="SAM" id="MobiDB-lite"/>
    </source>
</evidence>
<dbReference type="AlphaFoldDB" id="A0A3N4HRH5"/>
<dbReference type="Proteomes" id="UP000275078">
    <property type="component" value="Unassembled WGS sequence"/>
</dbReference>
<protein>
    <submittedName>
        <fullName evidence="3">Uncharacterized protein</fullName>
    </submittedName>
</protein>
<feature type="chain" id="PRO_5018013771" evidence="2">
    <location>
        <begin position="22"/>
        <end position="233"/>
    </location>
</feature>
<evidence type="ECO:0000313" key="4">
    <source>
        <dbReference type="Proteomes" id="UP000275078"/>
    </source>
</evidence>
<evidence type="ECO:0000256" key="2">
    <source>
        <dbReference type="SAM" id="SignalP"/>
    </source>
</evidence>
<feature type="compositionally biased region" description="Low complexity" evidence="1">
    <location>
        <begin position="23"/>
        <end position="33"/>
    </location>
</feature>
<organism evidence="3 4">
    <name type="scientific">Ascobolus immersus RN42</name>
    <dbReference type="NCBI Taxonomy" id="1160509"/>
    <lineage>
        <taxon>Eukaryota</taxon>
        <taxon>Fungi</taxon>
        <taxon>Dikarya</taxon>
        <taxon>Ascomycota</taxon>
        <taxon>Pezizomycotina</taxon>
        <taxon>Pezizomycetes</taxon>
        <taxon>Pezizales</taxon>
        <taxon>Ascobolaceae</taxon>
        <taxon>Ascobolus</taxon>
    </lineage>
</organism>
<feature type="compositionally biased region" description="Polar residues" evidence="1">
    <location>
        <begin position="34"/>
        <end position="55"/>
    </location>
</feature>
<reference evidence="3 4" key="1">
    <citation type="journal article" date="2018" name="Nat. Ecol. Evol.">
        <title>Pezizomycetes genomes reveal the molecular basis of ectomycorrhizal truffle lifestyle.</title>
        <authorList>
            <person name="Murat C."/>
            <person name="Payen T."/>
            <person name="Noel B."/>
            <person name="Kuo A."/>
            <person name="Morin E."/>
            <person name="Chen J."/>
            <person name="Kohler A."/>
            <person name="Krizsan K."/>
            <person name="Balestrini R."/>
            <person name="Da Silva C."/>
            <person name="Montanini B."/>
            <person name="Hainaut M."/>
            <person name="Levati E."/>
            <person name="Barry K.W."/>
            <person name="Belfiori B."/>
            <person name="Cichocki N."/>
            <person name="Clum A."/>
            <person name="Dockter R.B."/>
            <person name="Fauchery L."/>
            <person name="Guy J."/>
            <person name="Iotti M."/>
            <person name="Le Tacon F."/>
            <person name="Lindquist E.A."/>
            <person name="Lipzen A."/>
            <person name="Malagnac F."/>
            <person name="Mello A."/>
            <person name="Molinier V."/>
            <person name="Miyauchi S."/>
            <person name="Poulain J."/>
            <person name="Riccioni C."/>
            <person name="Rubini A."/>
            <person name="Sitrit Y."/>
            <person name="Splivallo R."/>
            <person name="Traeger S."/>
            <person name="Wang M."/>
            <person name="Zifcakova L."/>
            <person name="Wipf D."/>
            <person name="Zambonelli A."/>
            <person name="Paolocci F."/>
            <person name="Nowrousian M."/>
            <person name="Ottonello S."/>
            <person name="Baldrian P."/>
            <person name="Spatafora J.W."/>
            <person name="Henrissat B."/>
            <person name="Nagy L.G."/>
            <person name="Aury J.M."/>
            <person name="Wincker P."/>
            <person name="Grigoriev I.V."/>
            <person name="Bonfante P."/>
            <person name="Martin F.M."/>
        </authorList>
    </citation>
    <scope>NUCLEOTIDE SEQUENCE [LARGE SCALE GENOMIC DNA]</scope>
    <source>
        <strain evidence="3 4">RN42</strain>
    </source>
</reference>
<accession>A0A3N4HRH5</accession>
<feature type="region of interest" description="Disordered" evidence="1">
    <location>
        <begin position="23"/>
        <end position="55"/>
    </location>
</feature>
<feature type="signal peptide" evidence="2">
    <location>
        <begin position="1"/>
        <end position="21"/>
    </location>
</feature>
<feature type="region of interest" description="Disordered" evidence="1">
    <location>
        <begin position="111"/>
        <end position="194"/>
    </location>
</feature>
<dbReference type="EMBL" id="ML119747">
    <property type="protein sequence ID" value="RPA76309.1"/>
    <property type="molecule type" value="Genomic_DNA"/>
</dbReference>